<gene>
    <name evidence="2" type="ORF">GGR16_003430</name>
</gene>
<name>A0A840C0R3_9HYPH</name>
<proteinExistence type="predicted"/>
<dbReference type="RefSeq" id="WP_019404887.1">
    <property type="nucleotide sequence ID" value="NZ_JACIEN010000004.1"/>
</dbReference>
<sequence>MTAAATRTAAEPDVEALVSAHLAMLAGSYLTEVIAGPGRARYAFSAGIPDVTMNFAVGLGTGGIGWLEETARARGRAPAFLAEGEAALGWLPGARAYAARWMVAEAAPVARDDLALAGLALRLTDGPAPDASFLAVFGACHDGGPIDAHVARYYVPVLAAAQPVAGVATRHAVVFDGQDPVACATLHVAGPLAGLYNVGTRHTRQRGGIGLKLTRRLIAEAARLGASHVFLQCAAGTHLERLYGRAGFRTTFSPLLVCREGARDDH</sequence>
<dbReference type="InterPro" id="IPR016181">
    <property type="entry name" value="Acyl_CoA_acyltransferase"/>
</dbReference>
<dbReference type="Pfam" id="PF00583">
    <property type="entry name" value="Acetyltransf_1"/>
    <property type="match status" value="1"/>
</dbReference>
<dbReference type="EMBL" id="JACIEN010000004">
    <property type="protein sequence ID" value="MBB4018383.1"/>
    <property type="molecule type" value="Genomic_DNA"/>
</dbReference>
<dbReference type="Proteomes" id="UP000577362">
    <property type="component" value="Unassembled WGS sequence"/>
</dbReference>
<evidence type="ECO:0000313" key="3">
    <source>
        <dbReference type="Proteomes" id="UP000577362"/>
    </source>
</evidence>
<protein>
    <recommendedName>
        <fullName evidence="1">N-acetyltransferase domain-containing protein</fullName>
    </recommendedName>
</protein>
<organism evidence="2 3">
    <name type="scientific">Chelatococcus caeni</name>
    <dbReference type="NCBI Taxonomy" id="1348468"/>
    <lineage>
        <taxon>Bacteria</taxon>
        <taxon>Pseudomonadati</taxon>
        <taxon>Pseudomonadota</taxon>
        <taxon>Alphaproteobacteria</taxon>
        <taxon>Hyphomicrobiales</taxon>
        <taxon>Chelatococcaceae</taxon>
        <taxon>Chelatococcus</taxon>
    </lineage>
</organism>
<feature type="domain" description="N-acetyltransferase" evidence="1">
    <location>
        <begin position="104"/>
        <end position="266"/>
    </location>
</feature>
<accession>A0A840C0R3</accession>
<evidence type="ECO:0000313" key="2">
    <source>
        <dbReference type="EMBL" id="MBB4018383.1"/>
    </source>
</evidence>
<comment type="caution">
    <text evidence="2">The sequence shown here is derived from an EMBL/GenBank/DDBJ whole genome shotgun (WGS) entry which is preliminary data.</text>
</comment>
<dbReference type="Gene3D" id="3.40.630.30">
    <property type="match status" value="1"/>
</dbReference>
<dbReference type="SUPFAM" id="SSF55729">
    <property type="entry name" value="Acyl-CoA N-acyltransferases (Nat)"/>
    <property type="match status" value="1"/>
</dbReference>
<evidence type="ECO:0000259" key="1">
    <source>
        <dbReference type="PROSITE" id="PS51186"/>
    </source>
</evidence>
<keyword evidence="3" id="KW-1185">Reference proteome</keyword>
<dbReference type="PROSITE" id="PS51186">
    <property type="entry name" value="GNAT"/>
    <property type="match status" value="1"/>
</dbReference>
<dbReference type="AlphaFoldDB" id="A0A840C0R3"/>
<dbReference type="GO" id="GO:0016747">
    <property type="term" value="F:acyltransferase activity, transferring groups other than amino-acyl groups"/>
    <property type="evidence" value="ECO:0007669"/>
    <property type="project" value="InterPro"/>
</dbReference>
<reference evidence="2 3" key="1">
    <citation type="submission" date="2020-08" db="EMBL/GenBank/DDBJ databases">
        <title>Genomic Encyclopedia of Type Strains, Phase IV (KMG-IV): sequencing the most valuable type-strain genomes for metagenomic binning, comparative biology and taxonomic classification.</title>
        <authorList>
            <person name="Goeker M."/>
        </authorList>
    </citation>
    <scope>NUCLEOTIDE SEQUENCE [LARGE SCALE GENOMIC DNA]</scope>
    <source>
        <strain evidence="2 3">DSM 103737</strain>
    </source>
</reference>
<dbReference type="InterPro" id="IPR000182">
    <property type="entry name" value="GNAT_dom"/>
</dbReference>